<proteinExistence type="predicted"/>
<dbReference type="EMBL" id="MAYS01000296">
    <property type="protein sequence ID" value="OFC62099.1"/>
    <property type="molecule type" value="Genomic_DNA"/>
</dbReference>
<comment type="caution">
    <text evidence="1">The sequence shown here is derived from an EMBL/GenBank/DDBJ whole genome shotgun (WGS) entry which is preliminary data.</text>
</comment>
<name>A0A1E7Z011_9GAMM</name>
<accession>A0A1E7Z011</accession>
<evidence type="ECO:0000313" key="2">
    <source>
        <dbReference type="Proteomes" id="UP000243534"/>
    </source>
</evidence>
<dbReference type="OrthoDB" id="6555955at2"/>
<organism evidence="1 2">
    <name type="scientific">Candidatus Erwinia dacicola</name>
    <dbReference type="NCBI Taxonomy" id="252393"/>
    <lineage>
        <taxon>Bacteria</taxon>
        <taxon>Pseudomonadati</taxon>
        <taxon>Pseudomonadota</taxon>
        <taxon>Gammaproteobacteria</taxon>
        <taxon>Enterobacterales</taxon>
        <taxon>Erwiniaceae</taxon>
        <taxon>Erwinia</taxon>
    </lineage>
</organism>
<gene>
    <name evidence="1" type="ORF">BBW68_10790</name>
</gene>
<sequence>MGIVMKVIIEQDDTGVSTRIMGEGVCTQAEAREAEFIHKAIIAALESRKGFKRNASDICVVKEIIKSTTEGIKNVH</sequence>
<dbReference type="Proteomes" id="UP000243534">
    <property type="component" value="Unassembled WGS sequence"/>
</dbReference>
<dbReference type="AlphaFoldDB" id="A0A1E7Z011"/>
<reference evidence="1 2" key="1">
    <citation type="submission" date="2016-07" db="EMBL/GenBank/DDBJ databases">
        <authorList>
            <person name="Yuval B."/>
        </authorList>
    </citation>
    <scope>NUCLEOTIDE SEQUENCE [LARGE SCALE GENOMIC DNA]</scope>
    <source>
        <strain evidence="1 2">IL</strain>
    </source>
</reference>
<evidence type="ECO:0000313" key="1">
    <source>
        <dbReference type="EMBL" id="OFC62099.1"/>
    </source>
</evidence>
<dbReference type="RefSeq" id="WP_070135018.1">
    <property type="nucleotide sequence ID" value="NZ_MAYS01000296.1"/>
</dbReference>
<protein>
    <submittedName>
        <fullName evidence="1">Uncharacterized protein</fullName>
    </submittedName>
</protein>